<keyword evidence="2" id="KW-0812">Transmembrane</keyword>
<feature type="compositionally biased region" description="Polar residues" evidence="1">
    <location>
        <begin position="281"/>
        <end position="291"/>
    </location>
</feature>
<feature type="region of interest" description="Disordered" evidence="1">
    <location>
        <begin position="252"/>
        <end position="291"/>
    </location>
</feature>
<feature type="region of interest" description="Disordered" evidence="1">
    <location>
        <begin position="321"/>
        <end position="367"/>
    </location>
</feature>
<proteinExistence type="predicted"/>
<feature type="compositionally biased region" description="Low complexity" evidence="1">
    <location>
        <begin position="271"/>
        <end position="280"/>
    </location>
</feature>
<organism evidence="3 4">
    <name type="scientific">Lactarius akahatsu</name>
    <dbReference type="NCBI Taxonomy" id="416441"/>
    <lineage>
        <taxon>Eukaryota</taxon>
        <taxon>Fungi</taxon>
        <taxon>Dikarya</taxon>
        <taxon>Basidiomycota</taxon>
        <taxon>Agaricomycotina</taxon>
        <taxon>Agaricomycetes</taxon>
        <taxon>Russulales</taxon>
        <taxon>Russulaceae</taxon>
        <taxon>Lactarius</taxon>
    </lineage>
</organism>
<sequence>MHEFGPVYDIEGAVEITTSAIFIIKLLLNAFLVEASSRRQTLYQYSSVVSALLINMGIGVGNLIHFAFSEMTLGRLLLAVEFHILVVSIMVFAFHSTKTAEGSARPSSVNKRASSFRGLRVSFYDSSPGPFDPNRTSQIQSRPPSVQSISSWLGSNARSRPASQFRPTLDERKRSRVEKSERELSTYPSEKAILSLTGDMIPDSEQSARWDGPIYPSSAVNSYITYPFTPIISEGPSSPALPSQLSVVGSLPKAASLSGPDSPVLGSDAISTTRRSTRSSPALQPRSNASFASSGVSDYEILFREQIELERSIAALRESAPFGRRGEEGQVDRDTMSDLPERTARESSTTGNGHTSVSGKSDFSLSIFPEPPHMEEFEGDYRRDHQSSSSSILPPPPISIFSAGQGFPTSSGASDDGTMLEFGLRTASVGTRYDVTSFIGDLSSPDETLAQNPAQPWISDTESEPGSAVQATIVTVERKTSSVSRPRLVRGPSLATDTSIPSISRRLGSPSVRGAVTETSAPEQFPPVSTLRVSPPPAIYTRGVRPSPTSTKRVVGLPPRPKLSISPPADRQIEDVLDTPVPGPVPVVTQGP</sequence>
<feature type="transmembrane region" description="Helical" evidence="2">
    <location>
        <begin position="12"/>
        <end position="33"/>
    </location>
</feature>
<feature type="compositionally biased region" description="Basic and acidic residues" evidence="1">
    <location>
        <begin position="324"/>
        <end position="345"/>
    </location>
</feature>
<keyword evidence="2" id="KW-0472">Membrane</keyword>
<dbReference type="EMBL" id="JAKELL010000040">
    <property type="protein sequence ID" value="KAH8988890.1"/>
    <property type="molecule type" value="Genomic_DNA"/>
</dbReference>
<feature type="region of interest" description="Disordered" evidence="1">
    <location>
        <begin position="484"/>
        <end position="592"/>
    </location>
</feature>
<feature type="compositionally biased region" description="Polar residues" evidence="1">
    <location>
        <begin position="346"/>
        <end position="364"/>
    </location>
</feature>
<evidence type="ECO:0000313" key="3">
    <source>
        <dbReference type="EMBL" id="KAH8988890.1"/>
    </source>
</evidence>
<feature type="compositionally biased region" description="Polar residues" evidence="1">
    <location>
        <begin position="134"/>
        <end position="166"/>
    </location>
</feature>
<protein>
    <submittedName>
        <fullName evidence="3">Uncharacterized protein</fullName>
    </submittedName>
</protein>
<evidence type="ECO:0000256" key="2">
    <source>
        <dbReference type="SAM" id="Phobius"/>
    </source>
</evidence>
<feature type="transmembrane region" description="Helical" evidence="2">
    <location>
        <begin position="45"/>
        <end position="68"/>
    </location>
</feature>
<reference evidence="3" key="1">
    <citation type="submission" date="2022-01" db="EMBL/GenBank/DDBJ databases">
        <title>Comparative genomics reveals a dynamic genome evolution in the ectomycorrhizal milk-cap (Lactarius) mushrooms.</title>
        <authorList>
            <consortium name="DOE Joint Genome Institute"/>
            <person name="Lebreton A."/>
            <person name="Tang N."/>
            <person name="Kuo A."/>
            <person name="LaButti K."/>
            <person name="Drula E."/>
            <person name="Barry K."/>
            <person name="Clum A."/>
            <person name="Lipzen A."/>
            <person name="Mousain D."/>
            <person name="Ng V."/>
            <person name="Wang R."/>
            <person name="Wang X."/>
            <person name="Dai Y."/>
            <person name="Henrissat B."/>
            <person name="Grigoriev I.V."/>
            <person name="Guerin-Laguette A."/>
            <person name="Yu F."/>
            <person name="Martin F.M."/>
        </authorList>
    </citation>
    <scope>NUCLEOTIDE SEQUENCE</scope>
    <source>
        <strain evidence="3">QP</strain>
    </source>
</reference>
<evidence type="ECO:0000313" key="4">
    <source>
        <dbReference type="Proteomes" id="UP001201163"/>
    </source>
</evidence>
<name>A0AAD4LCQ2_9AGAM</name>
<feature type="region of interest" description="Disordered" evidence="1">
    <location>
        <begin position="126"/>
        <end position="191"/>
    </location>
</feature>
<dbReference type="Proteomes" id="UP001201163">
    <property type="component" value="Unassembled WGS sequence"/>
</dbReference>
<gene>
    <name evidence="3" type="ORF">EDB92DRAFT_1947797</name>
</gene>
<keyword evidence="2" id="KW-1133">Transmembrane helix</keyword>
<keyword evidence="4" id="KW-1185">Reference proteome</keyword>
<feature type="compositionally biased region" description="Basic and acidic residues" evidence="1">
    <location>
        <begin position="168"/>
        <end position="184"/>
    </location>
</feature>
<accession>A0AAD4LCQ2</accession>
<dbReference type="AlphaFoldDB" id="A0AAD4LCQ2"/>
<evidence type="ECO:0000256" key="1">
    <source>
        <dbReference type="SAM" id="MobiDB-lite"/>
    </source>
</evidence>
<comment type="caution">
    <text evidence="3">The sequence shown here is derived from an EMBL/GenBank/DDBJ whole genome shotgun (WGS) entry which is preliminary data.</text>
</comment>